<dbReference type="PANTHER" id="PTHR19290:SF163">
    <property type="entry name" value="BASIC HELIX-LOOP-HELIX NEURAL TRANSCRIPTION FACTOR TAP"/>
    <property type="match status" value="1"/>
</dbReference>
<dbReference type="PANTHER" id="PTHR19290">
    <property type="entry name" value="BASIC HELIX-LOOP-HELIX PROTEIN NEUROGENIN-RELATED"/>
    <property type="match status" value="1"/>
</dbReference>
<protein>
    <recommendedName>
        <fullName evidence="2">BHLH domain-containing protein</fullName>
    </recommendedName>
</protein>
<dbReference type="InterPro" id="IPR011598">
    <property type="entry name" value="bHLH_dom"/>
</dbReference>
<dbReference type="Proteomes" id="UP001285441">
    <property type="component" value="Unassembled WGS sequence"/>
</dbReference>
<proteinExistence type="predicted"/>
<dbReference type="InterPro" id="IPR036638">
    <property type="entry name" value="HLH_DNA-bd_sf"/>
</dbReference>
<dbReference type="GO" id="GO:0000981">
    <property type="term" value="F:DNA-binding transcription factor activity, RNA polymerase II-specific"/>
    <property type="evidence" value="ECO:0007669"/>
    <property type="project" value="TreeGrafter"/>
</dbReference>
<dbReference type="SMART" id="SM00353">
    <property type="entry name" value="HLH"/>
    <property type="match status" value="1"/>
</dbReference>
<sequence length="168" mass="18089">MPPPSRSQPRRGGGKKRAPTGTPKQPAAAADDSNSDNEGDDASSPSTTTTTSTPLRSTHNQIERNYRNRVNAEFDSLRAVLPPTADDPLKERKLSKAEVLIQSRHYILSLEAEVRCSGAEKAALWDTWNRLYHTQYHQQPPPSPLGSSGGPGPGSGPGAPDRSGVLQR</sequence>
<dbReference type="GO" id="GO:0045944">
    <property type="term" value="P:positive regulation of transcription by RNA polymerase II"/>
    <property type="evidence" value="ECO:0007669"/>
    <property type="project" value="TreeGrafter"/>
</dbReference>
<dbReference type="AlphaFoldDB" id="A0AAE0U3E6"/>
<evidence type="ECO:0000259" key="2">
    <source>
        <dbReference type="PROSITE" id="PS50888"/>
    </source>
</evidence>
<dbReference type="PROSITE" id="PS50888">
    <property type="entry name" value="BHLH"/>
    <property type="match status" value="1"/>
</dbReference>
<dbReference type="SUPFAM" id="SSF47459">
    <property type="entry name" value="HLH, helix-loop-helix DNA-binding domain"/>
    <property type="match status" value="1"/>
</dbReference>
<feature type="domain" description="BHLH" evidence="2">
    <location>
        <begin position="54"/>
        <end position="110"/>
    </location>
</feature>
<evidence type="ECO:0000313" key="3">
    <source>
        <dbReference type="EMBL" id="KAK3389185.1"/>
    </source>
</evidence>
<dbReference type="Pfam" id="PF00010">
    <property type="entry name" value="HLH"/>
    <property type="match status" value="1"/>
</dbReference>
<feature type="region of interest" description="Disordered" evidence="1">
    <location>
        <begin position="135"/>
        <end position="168"/>
    </location>
</feature>
<feature type="compositionally biased region" description="Gly residues" evidence="1">
    <location>
        <begin position="147"/>
        <end position="157"/>
    </location>
</feature>
<feature type="region of interest" description="Disordered" evidence="1">
    <location>
        <begin position="1"/>
        <end position="66"/>
    </location>
</feature>
<keyword evidence="4" id="KW-1185">Reference proteome</keyword>
<evidence type="ECO:0000256" key="1">
    <source>
        <dbReference type="SAM" id="MobiDB-lite"/>
    </source>
</evidence>
<gene>
    <name evidence="3" type="ORF">B0H63DRAFT_445399</name>
</gene>
<reference evidence="3" key="2">
    <citation type="submission" date="2023-06" db="EMBL/GenBank/DDBJ databases">
        <authorList>
            <consortium name="Lawrence Berkeley National Laboratory"/>
            <person name="Haridas S."/>
            <person name="Hensen N."/>
            <person name="Bonometti L."/>
            <person name="Westerberg I."/>
            <person name="Brannstrom I.O."/>
            <person name="Guillou S."/>
            <person name="Cros-Aarteil S."/>
            <person name="Calhoun S."/>
            <person name="Kuo A."/>
            <person name="Mondo S."/>
            <person name="Pangilinan J."/>
            <person name="Riley R."/>
            <person name="LaButti K."/>
            <person name="Andreopoulos B."/>
            <person name="Lipzen A."/>
            <person name="Chen C."/>
            <person name="Yanf M."/>
            <person name="Daum C."/>
            <person name="Ng V."/>
            <person name="Clum A."/>
            <person name="Steindorff A."/>
            <person name="Ohm R."/>
            <person name="Martin F."/>
            <person name="Silar P."/>
            <person name="Natvig D."/>
            <person name="Lalanne C."/>
            <person name="Gautier V."/>
            <person name="Ament-velasquez S.L."/>
            <person name="Kruys A."/>
            <person name="Hutchinson M.I."/>
            <person name="Powell A.J."/>
            <person name="Barry K."/>
            <person name="Miller A.N."/>
            <person name="Grigoriev I.V."/>
            <person name="Debuchy R."/>
            <person name="Gladieux P."/>
            <person name="Thoren M.H."/>
            <person name="Johannesson H."/>
        </authorList>
    </citation>
    <scope>NUCLEOTIDE SEQUENCE</scope>
    <source>
        <strain evidence="3">CBS 232.78</strain>
    </source>
</reference>
<name>A0AAE0U3E6_9PEZI</name>
<feature type="compositionally biased region" description="Basic residues" evidence="1">
    <location>
        <begin position="8"/>
        <end position="18"/>
    </location>
</feature>
<feature type="compositionally biased region" description="Low complexity" evidence="1">
    <location>
        <begin position="42"/>
        <end position="54"/>
    </location>
</feature>
<dbReference type="EMBL" id="JAULSW010000002">
    <property type="protein sequence ID" value="KAK3389185.1"/>
    <property type="molecule type" value="Genomic_DNA"/>
</dbReference>
<reference evidence="3" key="1">
    <citation type="journal article" date="2023" name="Mol. Phylogenet. Evol.">
        <title>Genome-scale phylogeny and comparative genomics of the fungal order Sordariales.</title>
        <authorList>
            <person name="Hensen N."/>
            <person name="Bonometti L."/>
            <person name="Westerberg I."/>
            <person name="Brannstrom I.O."/>
            <person name="Guillou S."/>
            <person name="Cros-Aarteil S."/>
            <person name="Calhoun S."/>
            <person name="Haridas S."/>
            <person name="Kuo A."/>
            <person name="Mondo S."/>
            <person name="Pangilinan J."/>
            <person name="Riley R."/>
            <person name="LaButti K."/>
            <person name="Andreopoulos B."/>
            <person name="Lipzen A."/>
            <person name="Chen C."/>
            <person name="Yan M."/>
            <person name="Daum C."/>
            <person name="Ng V."/>
            <person name="Clum A."/>
            <person name="Steindorff A."/>
            <person name="Ohm R.A."/>
            <person name="Martin F."/>
            <person name="Silar P."/>
            <person name="Natvig D.O."/>
            <person name="Lalanne C."/>
            <person name="Gautier V."/>
            <person name="Ament-Velasquez S.L."/>
            <person name="Kruys A."/>
            <person name="Hutchinson M.I."/>
            <person name="Powell A.J."/>
            <person name="Barry K."/>
            <person name="Miller A.N."/>
            <person name="Grigoriev I.V."/>
            <person name="Debuchy R."/>
            <person name="Gladieux P."/>
            <person name="Hiltunen Thoren M."/>
            <person name="Johannesson H."/>
        </authorList>
    </citation>
    <scope>NUCLEOTIDE SEQUENCE</scope>
    <source>
        <strain evidence="3">CBS 232.78</strain>
    </source>
</reference>
<evidence type="ECO:0000313" key="4">
    <source>
        <dbReference type="Proteomes" id="UP001285441"/>
    </source>
</evidence>
<organism evidence="3 4">
    <name type="scientific">Podospora didyma</name>
    <dbReference type="NCBI Taxonomy" id="330526"/>
    <lineage>
        <taxon>Eukaryota</taxon>
        <taxon>Fungi</taxon>
        <taxon>Dikarya</taxon>
        <taxon>Ascomycota</taxon>
        <taxon>Pezizomycotina</taxon>
        <taxon>Sordariomycetes</taxon>
        <taxon>Sordariomycetidae</taxon>
        <taxon>Sordariales</taxon>
        <taxon>Podosporaceae</taxon>
        <taxon>Podospora</taxon>
    </lineage>
</organism>
<dbReference type="InterPro" id="IPR050359">
    <property type="entry name" value="bHLH_transcription_factors"/>
</dbReference>
<comment type="caution">
    <text evidence="3">The sequence shown here is derived from an EMBL/GenBank/DDBJ whole genome shotgun (WGS) entry which is preliminary data.</text>
</comment>
<dbReference type="Gene3D" id="4.10.280.10">
    <property type="entry name" value="Helix-loop-helix DNA-binding domain"/>
    <property type="match status" value="1"/>
</dbReference>
<dbReference type="GO" id="GO:0070888">
    <property type="term" value="F:E-box binding"/>
    <property type="evidence" value="ECO:0007669"/>
    <property type="project" value="TreeGrafter"/>
</dbReference>
<dbReference type="GO" id="GO:0005634">
    <property type="term" value="C:nucleus"/>
    <property type="evidence" value="ECO:0007669"/>
    <property type="project" value="TreeGrafter"/>
</dbReference>
<accession>A0AAE0U3E6</accession>
<feature type="compositionally biased region" description="Low complexity" evidence="1">
    <location>
        <begin position="158"/>
        <end position="168"/>
    </location>
</feature>
<dbReference type="GO" id="GO:0046983">
    <property type="term" value="F:protein dimerization activity"/>
    <property type="evidence" value="ECO:0007669"/>
    <property type="project" value="InterPro"/>
</dbReference>